<dbReference type="EMBL" id="LGSS01000004">
    <property type="protein sequence ID" value="KNF08974.1"/>
    <property type="molecule type" value="Genomic_DNA"/>
</dbReference>
<dbReference type="RefSeq" id="WP_050354553.1">
    <property type="nucleotide sequence ID" value="NZ_LGSS01000004.1"/>
</dbReference>
<dbReference type="STRING" id="1503.CLPU_4c00200"/>
<gene>
    <name evidence="1" type="ORF">CLPU_4c00200</name>
</gene>
<proteinExistence type="predicted"/>
<sequence length="254" mass="29707">MLSPSTRIYFWSGIMRDHAEFFLTSLSSRETEFINAAHFYKTAFINIRKEAKMLRNKCDSIATKALVNKVISLLSDFINFKRLATRELLQCNIELGLPPTFVNHMINEAMEFYRELNIMKLGKSMNSVEENILLHKIWLPDAAGHASSIAAELDPTETIMIKEAEKFEKTFNNLFIKARELGQMLERTCLKNGSLEWLNKEVEIEINNFICFLDKIRMLREECKLLGTLKPLIPDHMIREEKYYLYNVKSLKRK</sequence>
<evidence type="ECO:0000313" key="2">
    <source>
        <dbReference type="Proteomes" id="UP000037267"/>
    </source>
</evidence>
<dbReference type="InterPro" id="IPR021328">
    <property type="entry name" value="CotB-like"/>
</dbReference>
<keyword evidence="2" id="KW-1185">Reference proteome</keyword>
<dbReference type="OrthoDB" id="1633927at2"/>
<name>A0A0L0WBY6_GOTPU</name>
<dbReference type="Proteomes" id="UP000037267">
    <property type="component" value="Unassembled WGS sequence"/>
</dbReference>
<protein>
    <recommendedName>
        <fullName evidence="3">DUF2935 domain-containing protein</fullName>
    </recommendedName>
</protein>
<comment type="caution">
    <text evidence="1">The sequence shown here is derived from an EMBL/GenBank/DDBJ whole genome shotgun (WGS) entry which is preliminary data.</text>
</comment>
<organism evidence="1 2">
    <name type="scientific">Gottschalkia purinilytica</name>
    <name type="common">Clostridium purinilyticum</name>
    <dbReference type="NCBI Taxonomy" id="1503"/>
    <lineage>
        <taxon>Bacteria</taxon>
        <taxon>Bacillati</taxon>
        <taxon>Bacillota</taxon>
        <taxon>Tissierellia</taxon>
        <taxon>Tissierellales</taxon>
        <taxon>Gottschalkiaceae</taxon>
        <taxon>Gottschalkia</taxon>
    </lineage>
</organism>
<accession>A0A0L0WBY6</accession>
<evidence type="ECO:0008006" key="3">
    <source>
        <dbReference type="Google" id="ProtNLM"/>
    </source>
</evidence>
<dbReference type="AlphaFoldDB" id="A0A0L0WBY6"/>
<reference evidence="2" key="1">
    <citation type="submission" date="2015-07" db="EMBL/GenBank/DDBJ databases">
        <title>Draft genome sequence of the purine-degrading Gottschalkia purinilyticum DSM 1384 (formerly Clostridium purinilyticum).</title>
        <authorList>
            <person name="Poehlein A."/>
            <person name="Schiel-Bengelsdorf B."/>
            <person name="Bengelsdorf F.R."/>
            <person name="Daniel R."/>
            <person name="Duerre P."/>
        </authorList>
    </citation>
    <scope>NUCLEOTIDE SEQUENCE [LARGE SCALE GENOMIC DNA]</scope>
    <source>
        <strain evidence="2">DSM 1384</strain>
    </source>
</reference>
<dbReference type="Pfam" id="PF11155">
    <property type="entry name" value="DUF2935"/>
    <property type="match status" value="2"/>
</dbReference>
<evidence type="ECO:0000313" key="1">
    <source>
        <dbReference type="EMBL" id="KNF08974.1"/>
    </source>
</evidence>
<dbReference type="SUPFAM" id="SSF158430">
    <property type="entry name" value="Bacillus cereus metalloprotein-like"/>
    <property type="match status" value="2"/>
</dbReference>
<dbReference type="Gene3D" id="1.20.1260.120">
    <property type="entry name" value="Protein of unknown function DUF2935"/>
    <property type="match status" value="1"/>
</dbReference>